<dbReference type="InterPro" id="IPR052895">
    <property type="entry name" value="HetReg/Transcr_Mod"/>
</dbReference>
<gene>
    <name evidence="2" type="ORF">VPNG_02948</name>
</gene>
<dbReference type="STRING" id="1230097.A0A423XGJ0"/>
<accession>A0A423XGJ0</accession>
<organism evidence="2 3">
    <name type="scientific">Cytospora leucostoma</name>
    <dbReference type="NCBI Taxonomy" id="1230097"/>
    <lineage>
        <taxon>Eukaryota</taxon>
        <taxon>Fungi</taxon>
        <taxon>Dikarya</taxon>
        <taxon>Ascomycota</taxon>
        <taxon>Pezizomycotina</taxon>
        <taxon>Sordariomycetes</taxon>
        <taxon>Sordariomycetidae</taxon>
        <taxon>Diaporthales</taxon>
        <taxon>Cytosporaceae</taxon>
        <taxon>Cytospora</taxon>
    </lineage>
</organism>
<evidence type="ECO:0000313" key="2">
    <source>
        <dbReference type="EMBL" id="ROW15166.1"/>
    </source>
</evidence>
<dbReference type="Pfam" id="PF06985">
    <property type="entry name" value="HET"/>
    <property type="match status" value="1"/>
</dbReference>
<evidence type="ECO:0000313" key="3">
    <source>
        <dbReference type="Proteomes" id="UP000285146"/>
    </source>
</evidence>
<keyword evidence="3" id="KW-1185">Reference proteome</keyword>
<protein>
    <recommendedName>
        <fullName evidence="1">Heterokaryon incompatibility domain-containing protein</fullName>
    </recommendedName>
</protein>
<dbReference type="InParanoid" id="A0A423XGJ0"/>
<dbReference type="EMBL" id="LKEB01000010">
    <property type="protein sequence ID" value="ROW15166.1"/>
    <property type="molecule type" value="Genomic_DNA"/>
</dbReference>
<dbReference type="PANTHER" id="PTHR24148">
    <property type="entry name" value="ANKYRIN REPEAT DOMAIN-CONTAINING PROTEIN 39 HOMOLOG-RELATED"/>
    <property type="match status" value="1"/>
</dbReference>
<comment type="caution">
    <text evidence="2">The sequence shown here is derived from an EMBL/GenBank/DDBJ whole genome shotgun (WGS) entry which is preliminary data.</text>
</comment>
<reference evidence="2 3" key="1">
    <citation type="submission" date="2015-09" db="EMBL/GenBank/DDBJ databases">
        <title>Host preference determinants of Valsa canker pathogens revealed by comparative genomics.</title>
        <authorList>
            <person name="Yin Z."/>
            <person name="Huang L."/>
        </authorList>
    </citation>
    <scope>NUCLEOTIDE SEQUENCE [LARGE SCALE GENOMIC DNA]</scope>
    <source>
        <strain evidence="2 3">SXYLt</strain>
    </source>
</reference>
<dbReference type="PANTHER" id="PTHR24148:SF73">
    <property type="entry name" value="HET DOMAIN PROTEIN (AFU_ORTHOLOGUE AFUA_8G01020)"/>
    <property type="match status" value="1"/>
</dbReference>
<dbReference type="OrthoDB" id="5571888at2759"/>
<sequence length="378" mass="42723">MLKARLTQLLDSHKRTTPSTDPSPLRNVKDMQVGLVPLQRLDLHTKQIRILRVLPGRYDDPIECELYTAHLGDRPYYEALSYVWGDPTICKPIFLEGREVQVTTNLRAALRSLRLRDKIRHMWVDALCIDQTDDIEKSHQVNLMKIIYEQTARALLWLGGLHKSRLFHGDNTHTTIGRRDARNALKLILKIANAVEGSIGSLDALMGLSWWERIWTVQEAVLPHEATVSCGNLSLDWSTFIRAHRTLSLHISHQCCLLRTRGSSYGLAPTRFAPCVSGIEACRGPSLQLTGAFESHHRRKGGDSRDQLYALLGLKTDWGGELSTLVDYSVSPGEVFRKMTTVLIRLDDNLKPLTRLRQPSADAYLPTWVHDLSATPLS</sequence>
<dbReference type="InterPro" id="IPR010730">
    <property type="entry name" value="HET"/>
</dbReference>
<feature type="domain" description="Heterokaryon incompatibility" evidence="1">
    <location>
        <begin position="77"/>
        <end position="219"/>
    </location>
</feature>
<evidence type="ECO:0000259" key="1">
    <source>
        <dbReference type="Pfam" id="PF06985"/>
    </source>
</evidence>
<name>A0A423XGJ0_9PEZI</name>
<dbReference type="AlphaFoldDB" id="A0A423XGJ0"/>
<dbReference type="Proteomes" id="UP000285146">
    <property type="component" value="Unassembled WGS sequence"/>
</dbReference>
<proteinExistence type="predicted"/>